<dbReference type="EMBL" id="SIUB01000002">
    <property type="protein sequence ID" value="TBN54436.1"/>
    <property type="molecule type" value="Genomic_DNA"/>
</dbReference>
<dbReference type="AlphaFoldDB" id="A0A4V2JEA0"/>
<keyword evidence="2" id="KW-1185">Reference proteome</keyword>
<comment type="caution">
    <text evidence="1">The sequence shown here is derived from an EMBL/GenBank/DDBJ whole genome shotgun (WGS) entry which is preliminary data.</text>
</comment>
<name>A0A4V2JEA0_9HYPH</name>
<sequence length="191" mass="21011">MANASTTAFEPLIGVPCWRVERVQGSILSLQFGTPRLSVREPYVSTSSSAKVRQVAARRLVKPVGEWNLLVFCCHWRVVTSTGEVLAEDESPDEQIEASARVIDGQKLAAFALDAPSRQATFSFDLGATLSAWPYEANEEEQWSLYLPDGRVLTYRADGYLSLGAGDLKPEQEVWEAVAQDVCIPCRQTSG</sequence>
<reference evidence="1 2" key="1">
    <citation type="submission" date="2019-02" db="EMBL/GenBank/DDBJ databases">
        <title>Hansschlegelia quercus sp. nov., a novel methylotrophic bacterium from buds of oak (Quercus robur L.).</title>
        <authorList>
            <person name="Agafonova N.V."/>
            <person name="Kaparullina E.N."/>
            <person name="Grouzdev D.S."/>
            <person name="Doronina N.V."/>
        </authorList>
    </citation>
    <scope>NUCLEOTIDE SEQUENCE [LARGE SCALE GENOMIC DNA]</scope>
    <source>
        <strain evidence="1 2">Dub</strain>
    </source>
</reference>
<dbReference type="RefSeq" id="WP_165455435.1">
    <property type="nucleotide sequence ID" value="NZ_JBHSZR010000005.1"/>
</dbReference>
<evidence type="ECO:0000313" key="2">
    <source>
        <dbReference type="Proteomes" id="UP000291613"/>
    </source>
</evidence>
<proteinExistence type="predicted"/>
<organism evidence="1 2">
    <name type="scientific">Hansschlegelia quercus</name>
    <dbReference type="NCBI Taxonomy" id="2528245"/>
    <lineage>
        <taxon>Bacteria</taxon>
        <taxon>Pseudomonadati</taxon>
        <taxon>Pseudomonadota</taxon>
        <taxon>Alphaproteobacteria</taxon>
        <taxon>Hyphomicrobiales</taxon>
        <taxon>Methylopilaceae</taxon>
        <taxon>Hansschlegelia</taxon>
    </lineage>
</organism>
<dbReference type="Proteomes" id="UP000291613">
    <property type="component" value="Unassembled WGS sequence"/>
</dbReference>
<gene>
    <name evidence="1" type="ORF">EYR15_06285</name>
</gene>
<evidence type="ECO:0000313" key="1">
    <source>
        <dbReference type="EMBL" id="TBN54436.1"/>
    </source>
</evidence>
<accession>A0A4V2JEA0</accession>
<protein>
    <submittedName>
        <fullName evidence="1">Uncharacterized protein</fullName>
    </submittedName>
</protein>